<dbReference type="WBParaSite" id="ES5_v2.g16688.t1">
    <property type="protein sequence ID" value="ES5_v2.g16688.t1"/>
    <property type="gene ID" value="ES5_v2.g16688"/>
</dbReference>
<accession>A0AC34FHE3</accession>
<proteinExistence type="predicted"/>
<reference evidence="2" key="1">
    <citation type="submission" date="2022-11" db="UniProtKB">
        <authorList>
            <consortium name="WormBaseParasite"/>
        </authorList>
    </citation>
    <scope>IDENTIFICATION</scope>
</reference>
<dbReference type="Proteomes" id="UP000887579">
    <property type="component" value="Unplaced"/>
</dbReference>
<sequence>VVPTDGFVPAMTLASGMKAKLNFGQDSNSLKYFTTCGLQEGYEPFCVNMYRQMPMWFGKRMPYFSDINPASRMEITRVPSTGNSPPCLKVSQKVITGDTGNFEKAKMEFIRLSLPVKCNDTFNRSKDKDALIKAMQEIQRRQSSVAGIKSPGIPKEFEDTKEKKSIGNKILAAFRHNSHDDNKSEKSSEWKTNNSSFDADGTEAPSEHAALAQRRRILTLLNFGVNSFDESILTWLSGHGQDIDTFWIDHARRTSILDLSNEERHSAVEKLKDNVSANQLLVPDSKPAPKKSTGFLGKIRKNREGSTNKKGRSDETKPRSYETEYHPAENGRMSRSGSKDLLTDMPTSGPGRQGTIRKNSLKKKKRKDTNPNVVVPPGLGAPPHVDRRTSMIPGDVLADGTQIADDTYGMIAFADKIDEYYYGVRIFPGQDPANVWVGWVTPQYHSYSTNFNATEAVRKCRFSDLDQHGVTAETTEYRNCYMLNAMELLNAVPDAINTKVSGLLIGCVIDTSIGELSFLAAGQDTNMKFKLEPGAMLYPAVFVTPTSSEIFQFELGRIKYTFPLSAAMLRTSAKSLASYCPPRLTVEKMYPVHWARVPNDCLRTTALKLSDVRGWSVLCDDPVRMLMVYVPEKDMSYDILELIEKEELLVFHRQTLDLYCKLAAHGNQRVAHLLCSHVDEDQIMYAVKNHFLSGPMRQGLHDFLIAVHLQTHAYARQTTSQEYVIPLITELTGKNVFDPDCEDRYPKILGPVVSILPEMKSEPLKSQ</sequence>
<evidence type="ECO:0000313" key="2">
    <source>
        <dbReference type="WBParaSite" id="ES5_v2.g16688.t1"/>
    </source>
</evidence>
<organism evidence="1 2">
    <name type="scientific">Panagrolaimus sp. ES5</name>
    <dbReference type="NCBI Taxonomy" id="591445"/>
    <lineage>
        <taxon>Eukaryota</taxon>
        <taxon>Metazoa</taxon>
        <taxon>Ecdysozoa</taxon>
        <taxon>Nematoda</taxon>
        <taxon>Chromadorea</taxon>
        <taxon>Rhabditida</taxon>
        <taxon>Tylenchina</taxon>
        <taxon>Panagrolaimomorpha</taxon>
        <taxon>Panagrolaimoidea</taxon>
        <taxon>Panagrolaimidae</taxon>
        <taxon>Panagrolaimus</taxon>
    </lineage>
</organism>
<protein>
    <submittedName>
        <fullName evidence="2">B30.2/SPRY domain-containing protein</fullName>
    </submittedName>
</protein>
<name>A0AC34FHE3_9BILA</name>
<evidence type="ECO:0000313" key="1">
    <source>
        <dbReference type="Proteomes" id="UP000887579"/>
    </source>
</evidence>